<evidence type="ECO:0000256" key="2">
    <source>
        <dbReference type="ARBA" id="ARBA00022801"/>
    </source>
</evidence>
<dbReference type="PANTHER" id="PTHR30023">
    <property type="entry name" value="D-ALANYL-D-ALANINE CARBOXYPEPTIDASE"/>
    <property type="match status" value="1"/>
</dbReference>
<gene>
    <name evidence="4" type="primary">dacB</name>
    <name evidence="4" type="ORF">CIL03_06840</name>
</gene>
<dbReference type="SUPFAM" id="SSF56601">
    <property type="entry name" value="beta-lactamase/transpeptidase-like"/>
    <property type="match status" value="1"/>
</dbReference>
<name>A0A265NBK5_9BACI</name>
<dbReference type="Gene3D" id="3.50.80.20">
    <property type="entry name" value="D-Ala-D-Ala carboxypeptidase C, peptidase S13"/>
    <property type="match status" value="1"/>
</dbReference>
<dbReference type="OrthoDB" id="9802627at2"/>
<keyword evidence="4" id="KW-0121">Carboxypeptidase</keyword>
<dbReference type="PANTHER" id="PTHR30023:SF0">
    <property type="entry name" value="PENICILLIN-SENSITIVE CARBOXYPEPTIDASE A"/>
    <property type="match status" value="1"/>
</dbReference>
<keyword evidence="4" id="KW-0645">Protease</keyword>
<dbReference type="InterPro" id="IPR012338">
    <property type="entry name" value="Beta-lactam/transpept-like"/>
</dbReference>
<dbReference type="GO" id="GO:0000270">
    <property type="term" value="P:peptidoglycan metabolic process"/>
    <property type="evidence" value="ECO:0007669"/>
    <property type="project" value="TreeGrafter"/>
</dbReference>
<evidence type="ECO:0000313" key="5">
    <source>
        <dbReference type="Proteomes" id="UP000216498"/>
    </source>
</evidence>
<organism evidence="4 5">
    <name type="scientific">Virgibacillus indicus</name>
    <dbReference type="NCBI Taxonomy" id="2024554"/>
    <lineage>
        <taxon>Bacteria</taxon>
        <taxon>Bacillati</taxon>
        <taxon>Bacillota</taxon>
        <taxon>Bacilli</taxon>
        <taxon>Bacillales</taxon>
        <taxon>Bacillaceae</taxon>
        <taxon>Virgibacillus</taxon>
    </lineage>
</organism>
<dbReference type="Pfam" id="PF02113">
    <property type="entry name" value="Peptidase_S13"/>
    <property type="match status" value="1"/>
</dbReference>
<accession>A0A265NBK5</accession>
<dbReference type="Proteomes" id="UP000216498">
    <property type="component" value="Unassembled WGS sequence"/>
</dbReference>
<keyword evidence="3" id="KW-0472">Membrane</keyword>
<reference evidence="4 5" key="1">
    <citation type="submission" date="2017-08" db="EMBL/GenBank/DDBJ databases">
        <title>Virgibacillus indicus sp. nov. and Virgibacillus profoundi sp. nov, two moderately halophilic bacteria isolated from marine sediment by using the Microfluidic Streak Plate.</title>
        <authorList>
            <person name="Xu B."/>
            <person name="Hu B."/>
            <person name="Wang J."/>
            <person name="Zhu Y."/>
            <person name="Huang L."/>
            <person name="Du W."/>
            <person name="Huang Y."/>
        </authorList>
    </citation>
    <scope>NUCLEOTIDE SEQUENCE [LARGE SCALE GENOMIC DNA]</scope>
    <source>
        <strain evidence="4 5">IO3-P2-C2</strain>
    </source>
</reference>
<dbReference type="EMBL" id="NPMS01000002">
    <property type="protein sequence ID" value="OZU89422.1"/>
    <property type="molecule type" value="Genomic_DNA"/>
</dbReference>
<dbReference type="NCBIfam" id="TIGR00666">
    <property type="entry name" value="PBP4"/>
    <property type="match status" value="1"/>
</dbReference>
<dbReference type="GO" id="GO:0004185">
    <property type="term" value="F:serine-type carboxypeptidase activity"/>
    <property type="evidence" value="ECO:0007669"/>
    <property type="project" value="InterPro"/>
</dbReference>
<evidence type="ECO:0000313" key="4">
    <source>
        <dbReference type="EMBL" id="OZU89422.1"/>
    </source>
</evidence>
<keyword evidence="3" id="KW-0812">Transmembrane</keyword>
<dbReference type="GO" id="GO:0006508">
    <property type="term" value="P:proteolysis"/>
    <property type="evidence" value="ECO:0007669"/>
    <property type="project" value="InterPro"/>
</dbReference>
<dbReference type="InterPro" id="IPR000667">
    <property type="entry name" value="Peptidase_S13"/>
</dbReference>
<dbReference type="PRINTS" id="PR00922">
    <property type="entry name" value="DADACBPTASE3"/>
</dbReference>
<keyword evidence="5" id="KW-1185">Reference proteome</keyword>
<proteinExistence type="inferred from homology"/>
<protein>
    <submittedName>
        <fullName evidence="4">D-alanyl-D-alanine carboxypeptidase/D-alanyl-D-alanine-endopeptidase</fullName>
    </submittedName>
</protein>
<comment type="similarity">
    <text evidence="1">Belongs to the peptidase S13 family.</text>
</comment>
<feature type="transmembrane region" description="Helical" evidence="3">
    <location>
        <begin position="7"/>
        <end position="26"/>
    </location>
</feature>
<dbReference type="RefSeq" id="WP_094884956.1">
    <property type="nucleotide sequence ID" value="NZ_NPMS01000002.1"/>
</dbReference>
<keyword evidence="3" id="KW-1133">Transmembrane helix</keyword>
<dbReference type="AlphaFoldDB" id="A0A265NBK5"/>
<evidence type="ECO:0000256" key="3">
    <source>
        <dbReference type="SAM" id="Phobius"/>
    </source>
</evidence>
<evidence type="ECO:0000256" key="1">
    <source>
        <dbReference type="ARBA" id="ARBA00006096"/>
    </source>
</evidence>
<keyword evidence="2" id="KW-0378">Hydrolase</keyword>
<comment type="caution">
    <text evidence="4">The sequence shown here is derived from an EMBL/GenBank/DDBJ whole genome shotgun (WGS) entry which is preliminary data.</text>
</comment>
<dbReference type="Gene3D" id="3.40.710.10">
    <property type="entry name" value="DD-peptidase/beta-lactamase superfamily"/>
    <property type="match status" value="2"/>
</dbReference>
<sequence length="507" mass="55708">MNSKRYIKLFVILSLLVGAVFLFLFLPEEEEPLFITATDEEEDGYVSLDDKVDLILENELLDGAVTGISIRSADSGDVLYSKNGDIRLHPASNMKLLTGSAALATLGPEYRFATEVWTDGKVQGNVLHGNVYLKGKGDPTLMKVNLDQFAIDLQNQGIQRIKGNIIADDSWYDDIRLSQDINWSDESVYTGAQVSALTLSPNQDYDAGTVIVEVNPTEDIGGQAEVMLTPETDYVTIINKTEIVDGKEDKDITIEREHGTNNIIIEGKMPINATPSKSWVAVWEPAGYAADVFKKSLEEKGVTFAGLPEVTTGATPESATLLTSRKSIPLEELFVPFMKLSNNGHSEVLVKEMGKIFNGEGSWEKGLEVMEQTAGDLGMSTDTMMIRDGSGMSHKNMVPADEWTMLLYGIQKAEWFKVFKNSLPIAGEEDRLIGGTLRNRMMEDPAKGNVIAKTGSITGVSGLSGYVTAMDGEELIFSILFNNYLGDAKEIRKIEDELATMLAEHEF</sequence>